<dbReference type="EMBL" id="JFBX01000564">
    <property type="protein sequence ID" value="KXH35389.1"/>
    <property type="molecule type" value="Genomic_DNA"/>
</dbReference>
<protein>
    <submittedName>
        <fullName evidence="2">Uncharacterized protein</fullName>
    </submittedName>
</protein>
<name>A0A135SHM3_9PEZI</name>
<dbReference type="AlphaFoldDB" id="A0A135SHM3"/>
<proteinExistence type="predicted"/>
<keyword evidence="3" id="KW-1185">Reference proteome</keyword>
<feature type="chain" id="PRO_5007802279" evidence="1">
    <location>
        <begin position="18"/>
        <end position="165"/>
    </location>
</feature>
<keyword evidence="1" id="KW-0732">Signal</keyword>
<accession>A0A135SHM3</accession>
<organism evidence="2 3">
    <name type="scientific">Colletotrichum simmondsii</name>
    <dbReference type="NCBI Taxonomy" id="703756"/>
    <lineage>
        <taxon>Eukaryota</taxon>
        <taxon>Fungi</taxon>
        <taxon>Dikarya</taxon>
        <taxon>Ascomycota</taxon>
        <taxon>Pezizomycotina</taxon>
        <taxon>Sordariomycetes</taxon>
        <taxon>Hypocreomycetidae</taxon>
        <taxon>Glomerellales</taxon>
        <taxon>Glomerellaceae</taxon>
        <taxon>Colletotrichum</taxon>
        <taxon>Colletotrichum acutatum species complex</taxon>
    </lineage>
</organism>
<reference evidence="2 3" key="1">
    <citation type="submission" date="2014-02" db="EMBL/GenBank/DDBJ databases">
        <title>The genome sequence of Colletotrichum simmondsii CBS122122.</title>
        <authorList>
            <person name="Baroncelli R."/>
            <person name="Thon M.R."/>
        </authorList>
    </citation>
    <scope>NUCLEOTIDE SEQUENCE [LARGE SCALE GENOMIC DNA]</scope>
    <source>
        <strain evidence="2 3">CBS122122</strain>
    </source>
</reference>
<gene>
    <name evidence="2" type="ORF">CSIM01_08964</name>
</gene>
<feature type="signal peptide" evidence="1">
    <location>
        <begin position="1"/>
        <end position="17"/>
    </location>
</feature>
<dbReference type="OrthoDB" id="4997316at2759"/>
<comment type="caution">
    <text evidence="2">The sequence shown here is derived from an EMBL/GenBank/DDBJ whole genome shotgun (WGS) entry which is preliminary data.</text>
</comment>
<evidence type="ECO:0000256" key="1">
    <source>
        <dbReference type="SAM" id="SignalP"/>
    </source>
</evidence>
<evidence type="ECO:0000313" key="3">
    <source>
        <dbReference type="Proteomes" id="UP000070328"/>
    </source>
</evidence>
<sequence>MKFLAALSLATAVTALAVPPVEHISTSQGGAEGSLQLIGSEIKSSDTTNVVRSNDEVASSIALEKRIDGIPIPHGVASPKSLLLMGVTVSFHMVGGWVRQGSRNVWTYTCKGIVLTNNNDRKAVSIFSAGIKYLTNYIMSEGRVWTVNAPEGGFADTVSINIGKA</sequence>
<evidence type="ECO:0000313" key="2">
    <source>
        <dbReference type="EMBL" id="KXH35389.1"/>
    </source>
</evidence>
<dbReference type="Proteomes" id="UP000070328">
    <property type="component" value="Unassembled WGS sequence"/>
</dbReference>